<keyword evidence="6 12" id="KW-0460">Magnesium</keyword>
<feature type="binding site" evidence="12">
    <location>
        <position position="554"/>
    </location>
    <ligand>
        <name>Mg(2+)</name>
        <dbReference type="ChEBI" id="CHEBI:18420"/>
        <label>1</label>
    </ligand>
</feature>
<dbReference type="EC" id="3.1.-.-" evidence="12"/>
<dbReference type="HAMAP" id="MF_01480">
    <property type="entry name" value="Cas9"/>
    <property type="match status" value="1"/>
</dbReference>
<dbReference type="OrthoDB" id="9777169at2"/>
<protein>
    <recommendedName>
        <fullName evidence="12">CRISPR-associated endonuclease Cas9</fullName>
        <ecNumber evidence="12">3.1.-.-</ecNumber>
    </recommendedName>
</protein>
<feature type="binding site" evidence="12">
    <location>
        <position position="8"/>
    </location>
    <ligand>
        <name>Mg(2+)</name>
        <dbReference type="ChEBI" id="CHEBI:18420"/>
        <label>2</label>
    </ligand>
</feature>
<dbReference type="InterPro" id="IPR036397">
    <property type="entry name" value="RNaseH_sf"/>
</dbReference>
<feature type="active site" description="Proton acceptor for HNH nuclease domain" evidence="12">
    <location>
        <position position="644"/>
    </location>
</feature>
<evidence type="ECO:0000256" key="2">
    <source>
        <dbReference type="ARBA" id="ARBA00022722"/>
    </source>
</evidence>
<evidence type="ECO:0000313" key="15">
    <source>
        <dbReference type="Proteomes" id="UP000093807"/>
    </source>
</evidence>
<evidence type="ECO:0000256" key="4">
    <source>
        <dbReference type="ARBA" id="ARBA00022759"/>
    </source>
</evidence>
<accession>A0A199XSD8</accession>
<dbReference type="GO" id="GO:0046872">
    <property type="term" value="F:metal ion binding"/>
    <property type="evidence" value="ECO:0007669"/>
    <property type="project" value="UniProtKB-UniRule"/>
</dbReference>
<dbReference type="GO" id="GO:0043571">
    <property type="term" value="P:maintenance of CRISPR repeat elements"/>
    <property type="evidence" value="ECO:0007669"/>
    <property type="project" value="UniProtKB-UniRule"/>
</dbReference>
<feature type="binding site" evidence="12">
    <location>
        <position position="558"/>
    </location>
    <ligand>
        <name>Mg(2+)</name>
        <dbReference type="ChEBI" id="CHEBI:18420"/>
        <label>2</label>
    </ligand>
</feature>
<dbReference type="InterPro" id="IPR003615">
    <property type="entry name" value="HNH_nuc"/>
</dbReference>
<feature type="binding site" evidence="12">
    <location>
        <position position="558"/>
    </location>
    <ligand>
        <name>Mg(2+)</name>
        <dbReference type="ChEBI" id="CHEBI:18420"/>
        <label>1</label>
    </ligand>
</feature>
<comment type="subunit">
    <text evidence="11 12">Monomer. Binds crRNA and tracrRNA.</text>
</comment>
<dbReference type="GO" id="GO:0051607">
    <property type="term" value="P:defense response to virus"/>
    <property type="evidence" value="ECO:0007669"/>
    <property type="project" value="UniProtKB-UniRule"/>
</dbReference>
<dbReference type="NCBIfam" id="TIGR01865">
    <property type="entry name" value="cas_Csn1"/>
    <property type="match status" value="1"/>
</dbReference>
<keyword evidence="8 12" id="KW-0051">Antiviral defense</keyword>
<sequence length="1273" mass="147901">MKKILGLDLGTNSIGWALIEVDENNFPIRIIAMGSRIIPLSSNDKDEFQRGLSITKNQSRTVSRTQRKGYDRKQLKKSDDFKYSLRRILNKYNIFPSEELLKLPMLDLWKLRSDAVNPNENISAEQLGRILYMLNQKRGYKSARSEANADKKDTDYVLAVKGRYAQLKDRNQTIGQYFYEELHNAKTTNSYFRTKEEVYPREAYIEEFDTIINAQKSKHDFLTDEVVHQLRNEIIYFQRKLKSQKGLVSICEFEGFEKTIFDKEKDKNKVVFVGPKVAPKTSPLFQLCRIWEVVNTITLKIKNPEGSKYKWGEKIPNIKEKEALADYLFKNETLSFNKLLDILELKKENVYVNKQIIKGIKGNETYSALHRILGDNELLKFDVSIIPSNHTSMLVDKKTGEILEERAGLELDVSLEKEPLYQLWHTIYSIKDLDECKNALIKRFGFDDEIAEKLSHLDFNKQAFGNKSNKSMRKILPFLMEGYNYSQSCTLAGYNHSNSLTKDEREQQVTLDKLELLPKNSLRQPIVEKILNQMINVVNAILEEYGKPSEIRIELARELKQSKDERHDADLQNSKNKKLNEEIGKRLTELGLPVTKRYIQKYKFIFPSLSKSLKDAQVNNQCIYCGETFNLTEALSGDAYDVDHIVPKSLLFDDSQTNKVLVHRKCNSTKTNQTAYDYIASKGEEEVQIYSARVDDWFKRGIISYSKMQRLKVSHKEYLERKSLNKETETDKKLWENFIDRQLRDTQYISRKSKEILQKVCNNVTTTEGGVTAKLRDLWGWDDILMNLQMPKYKELRQTVIKEWTSEHGKRKHQKEEIENWTKRDDHRHHAIDALVIACTKQGFIQRINTLNSSETKDLMQQEINEAKKLLGENYKDKEFENSNELVKNHKGRLSKLDDYLRLQKPIKFNTKYVEKEADKILISFKAGKKVATITKFKATGKNKDTGVIVPRGALHEAGLYGVRTIYSKGGIAEKHIIKKYKVGVSAQDHIFTGKESYSVKKDKNGNEKVDDKIKVVLDSIVDSKVKEIVLNRLNFGFSDGEDYKNNVKKALNNFKNLDEYPLWYNENKGIKILSIKLKTGLKDSVVPLRLNESNEVITLVKTGNNHHIAIYEDKNSKPVQHSCTFWHAVERKKYNIPAVIKKSSDVWNQLLDKELPESFLNNLPEDNLNLKFSMQQNEMFVLGLSQEEFKEAIENNDKSLLSKYLYLVWSVSENNYWFRHHLETKNSDLKKTEGAKESKRLYNIRSVSSLFSLNPVKVRLNHLGEITKIGEY</sequence>
<dbReference type="InterPro" id="IPR033114">
    <property type="entry name" value="HNH_CAS9"/>
</dbReference>
<dbReference type="EMBL" id="JMTM01000019">
    <property type="protein sequence ID" value="OAZ04560.1"/>
    <property type="molecule type" value="Genomic_DNA"/>
</dbReference>
<dbReference type="GO" id="GO:0004519">
    <property type="term" value="F:endonuclease activity"/>
    <property type="evidence" value="ECO:0007669"/>
    <property type="project" value="UniProtKB-UniRule"/>
</dbReference>
<dbReference type="PATRIC" id="fig|29536.5.peg.1099"/>
<evidence type="ECO:0000256" key="5">
    <source>
        <dbReference type="ARBA" id="ARBA00022801"/>
    </source>
</evidence>
<keyword evidence="5 12" id="KW-0378">Hydrolase</keyword>
<evidence type="ECO:0000256" key="1">
    <source>
        <dbReference type="ARBA" id="ARBA00001946"/>
    </source>
</evidence>
<keyword evidence="3 12" id="KW-0479">Metal-binding</keyword>
<dbReference type="SMART" id="SM00507">
    <property type="entry name" value="HNHc"/>
    <property type="match status" value="1"/>
</dbReference>
<feature type="active site" description="For RuvC-like nuclease domain" evidence="12">
    <location>
        <position position="8"/>
    </location>
</feature>
<feature type="domain" description="HNH Cas9-type" evidence="13">
    <location>
        <begin position="562"/>
        <end position="743"/>
    </location>
</feature>
<keyword evidence="9 12" id="KW-0238">DNA-binding</keyword>
<evidence type="ECO:0000256" key="8">
    <source>
        <dbReference type="ARBA" id="ARBA00023118"/>
    </source>
</evidence>
<evidence type="ECO:0000256" key="6">
    <source>
        <dbReference type="ARBA" id="ARBA00022842"/>
    </source>
</evidence>
<keyword evidence="2 12" id="KW-0540">Nuclease</keyword>
<keyword evidence="15" id="KW-1185">Reference proteome</keyword>
<comment type="caution">
    <text evidence="14">The sequence shown here is derived from an EMBL/GenBank/DDBJ whole genome shotgun (WGS) entry which is preliminary data.</text>
</comment>
<feature type="binding site" evidence="12">
    <location>
        <position position="830"/>
    </location>
    <ligand>
        <name>Mg(2+)</name>
        <dbReference type="ChEBI" id="CHEBI:18420"/>
        <label>2</label>
    </ligand>
</feature>
<dbReference type="PROSITE" id="PS51749">
    <property type="entry name" value="HNH_CAS9"/>
    <property type="match status" value="1"/>
</dbReference>
<dbReference type="InterPro" id="IPR041383">
    <property type="entry name" value="RuvC_III"/>
</dbReference>
<comment type="cofactor">
    <cofactor evidence="1 12">
        <name>Mg(2+)</name>
        <dbReference type="ChEBI" id="CHEBI:18420"/>
    </cofactor>
</comment>
<organism evidence="14 15">
    <name type="scientific">Flavobacterium succinicans</name>
    <dbReference type="NCBI Taxonomy" id="29536"/>
    <lineage>
        <taxon>Bacteria</taxon>
        <taxon>Pseudomonadati</taxon>
        <taxon>Bacteroidota</taxon>
        <taxon>Flavobacteriia</taxon>
        <taxon>Flavobacteriales</taxon>
        <taxon>Flavobacteriaceae</taxon>
        <taxon>Flavobacterium</taxon>
    </lineage>
</organism>
<comment type="domain">
    <text evidence="12">Has 2 endonuclease domains. The discontinuous RuvC-like domain cleaves the target DNA noncomplementary to crRNA while the HNH nuclease domain cleaves the target DNA complementary to crRNA.</text>
</comment>
<evidence type="ECO:0000256" key="11">
    <source>
        <dbReference type="ARBA" id="ARBA00046380"/>
    </source>
</evidence>
<evidence type="ECO:0000256" key="7">
    <source>
        <dbReference type="ARBA" id="ARBA00022884"/>
    </source>
</evidence>
<evidence type="ECO:0000313" key="14">
    <source>
        <dbReference type="EMBL" id="OAZ04560.1"/>
    </source>
</evidence>
<feature type="binding site" evidence="12">
    <location>
        <position position="8"/>
    </location>
    <ligand>
        <name>Mg(2+)</name>
        <dbReference type="ChEBI" id="CHEBI:18420"/>
        <label>1</label>
    </ligand>
</feature>
<evidence type="ECO:0000256" key="12">
    <source>
        <dbReference type="HAMAP-Rule" id="MF_01480"/>
    </source>
</evidence>
<dbReference type="GO" id="GO:0003677">
    <property type="term" value="F:DNA binding"/>
    <property type="evidence" value="ECO:0007669"/>
    <property type="project" value="UniProtKB-UniRule"/>
</dbReference>
<evidence type="ECO:0000259" key="13">
    <source>
        <dbReference type="PROSITE" id="PS51749"/>
    </source>
</evidence>
<dbReference type="Gene3D" id="3.30.420.10">
    <property type="entry name" value="Ribonuclease H-like superfamily/Ribonuclease H"/>
    <property type="match status" value="3"/>
</dbReference>
<comment type="similarity">
    <text evidence="12">Belongs to the CRISPR-associated Cas9 family.</text>
</comment>
<dbReference type="InterPro" id="IPR028629">
    <property type="entry name" value="Cas9"/>
</dbReference>
<dbReference type="AlphaFoldDB" id="A0A199XSD8"/>
<reference evidence="14 15" key="1">
    <citation type="submission" date="2016-06" db="EMBL/GenBank/DDBJ databases">
        <title>Draft genome sequence of Flavobacterium succinicans strain DD5b.</title>
        <authorList>
            <person name="Poehlein A."/>
            <person name="Daniel R."/>
            <person name="Simeonova D.D."/>
        </authorList>
    </citation>
    <scope>NUCLEOTIDE SEQUENCE [LARGE SCALE GENOMIC DNA]</scope>
    <source>
        <strain evidence="14 15">DD5b</strain>
    </source>
</reference>
<dbReference type="GO" id="GO:0016787">
    <property type="term" value="F:hydrolase activity"/>
    <property type="evidence" value="ECO:0007669"/>
    <property type="project" value="UniProtKB-KW"/>
</dbReference>
<keyword evidence="10" id="KW-0464">Manganese</keyword>
<dbReference type="Pfam" id="PF18541">
    <property type="entry name" value="RuvC_III"/>
    <property type="match status" value="1"/>
</dbReference>
<name>A0A199XSD8_9FLAO</name>
<dbReference type="Pfam" id="PF13395">
    <property type="entry name" value="HNH_4"/>
    <property type="match status" value="1"/>
</dbReference>
<keyword evidence="7 12" id="KW-0694">RNA-binding</keyword>
<dbReference type="Proteomes" id="UP000093807">
    <property type="component" value="Unassembled WGS sequence"/>
</dbReference>
<evidence type="ECO:0000256" key="9">
    <source>
        <dbReference type="ARBA" id="ARBA00023125"/>
    </source>
</evidence>
<keyword evidence="4 12" id="KW-0255">Endonuclease</keyword>
<dbReference type="GO" id="GO:0003723">
    <property type="term" value="F:RNA binding"/>
    <property type="evidence" value="ECO:0007669"/>
    <property type="project" value="UniProtKB-UniRule"/>
</dbReference>
<evidence type="ECO:0000256" key="3">
    <source>
        <dbReference type="ARBA" id="ARBA00022723"/>
    </source>
</evidence>
<evidence type="ECO:0000256" key="10">
    <source>
        <dbReference type="ARBA" id="ARBA00023211"/>
    </source>
</evidence>
<proteinExistence type="inferred from homology"/>
<comment type="function">
    <text evidence="12">CRISPR (clustered regularly interspaced short palindromic repeat) is an adaptive immune system that provides protection against mobile genetic elements (viruses, transposable elements and conjugative plasmids). CRISPR clusters contain spacers, sequences complementary to antecedent mobile elements, and target invading nucleic acids. CRISPR clusters are transcribed and processed into CRISPR RNA (crRNA). In type II CRISPR systems correct processing of pre-crRNA requires a trans-encoded small RNA (tracrRNA), endogenous ribonuclease 3 (rnc) and this protein. The tracrRNA serves as a guide for ribonuclease 3-aided processing of pre-crRNA. Subsequently Cas9/crRNA/tracrRNA endonucleolytically cleaves linear or circular dsDNA target complementary to the spacer; Cas9 is inactive in the absence of the 2 guide RNAs (gRNA). Cas9 recognizes the protospacer adjacent motif (PAM) in the CRISPR repeat sequences to help distinguish self versus nonself, as targets within the bacterial CRISPR locus do not have PAMs. PAM recognition is also required for catalytic activity.</text>
</comment>
<dbReference type="RefSeq" id="WP_064714907.1">
    <property type="nucleotide sequence ID" value="NZ_JMTM01000019.1"/>
</dbReference>
<gene>
    <name evidence="14" type="primary">cas9-2</name>
    <name evidence="12" type="synonym">cas9</name>
    <name evidence="14" type="ORF">FLB_10460</name>
</gene>